<comment type="catalytic activity">
    <reaction evidence="11">
        <text>alpha-D-galactose + ATP = alpha-D-galactose 1-phosphate + ADP + H(+)</text>
        <dbReference type="Rhea" id="RHEA:13553"/>
        <dbReference type="ChEBI" id="CHEBI:15378"/>
        <dbReference type="ChEBI" id="CHEBI:28061"/>
        <dbReference type="ChEBI" id="CHEBI:30616"/>
        <dbReference type="ChEBI" id="CHEBI:58336"/>
        <dbReference type="ChEBI" id="CHEBI:456216"/>
        <dbReference type="EC" id="2.7.1.6"/>
    </reaction>
</comment>
<evidence type="ECO:0000256" key="8">
    <source>
        <dbReference type="ARBA" id="ARBA00022842"/>
    </source>
</evidence>
<feature type="binding site" evidence="11">
    <location>
        <position position="164"/>
    </location>
    <ligand>
        <name>Mg(2+)</name>
        <dbReference type="ChEBI" id="CHEBI:18420"/>
    </ligand>
</feature>
<feature type="binding site" evidence="11">
    <location>
        <begin position="35"/>
        <end position="38"/>
    </location>
    <ligand>
        <name>substrate</name>
    </ligand>
</feature>
<evidence type="ECO:0000259" key="15">
    <source>
        <dbReference type="Pfam" id="PF10509"/>
    </source>
</evidence>
<dbReference type="PROSITE" id="PS00106">
    <property type="entry name" value="GALACTOKINASE"/>
    <property type="match status" value="1"/>
</dbReference>
<reference evidence="16 18" key="1">
    <citation type="submission" date="2016-10" db="EMBL/GenBank/DDBJ databases">
        <authorList>
            <person name="Varghese N."/>
            <person name="Submissions S."/>
        </authorList>
    </citation>
    <scope>NUCLEOTIDE SEQUENCE [LARGE SCALE GENOMIC DNA]</scope>
    <source>
        <strain evidence="16 18">GMCC 1.11211</strain>
    </source>
</reference>
<dbReference type="Gene3D" id="3.30.70.890">
    <property type="entry name" value="GHMP kinase, C-terminal domain"/>
    <property type="match status" value="1"/>
</dbReference>
<keyword evidence="2 11" id="KW-0963">Cytoplasm</keyword>
<feature type="domain" description="GHMP kinase N-terminal" evidence="13">
    <location>
        <begin position="95"/>
        <end position="184"/>
    </location>
</feature>
<keyword evidence="5 11" id="KW-0547">Nucleotide-binding</keyword>
<dbReference type="Pfam" id="PF10509">
    <property type="entry name" value="GalKase_gal_bdg"/>
    <property type="match status" value="1"/>
</dbReference>
<dbReference type="GO" id="GO:0000287">
    <property type="term" value="F:magnesium ion binding"/>
    <property type="evidence" value="ECO:0007669"/>
    <property type="project" value="UniProtKB-UniRule"/>
</dbReference>
<dbReference type="EC" id="2.7.1.6" evidence="11 12"/>
<dbReference type="InterPro" id="IPR019741">
    <property type="entry name" value="Galactokinase_CS"/>
</dbReference>
<reference evidence="17 19" key="2">
    <citation type="submission" date="2019-03" db="EMBL/GenBank/DDBJ databases">
        <title>Genomics of glacier-inhabiting Cryobacterium strains.</title>
        <authorList>
            <person name="Liu Q."/>
            <person name="Xin Y.-H."/>
        </authorList>
    </citation>
    <scope>NUCLEOTIDE SEQUENCE [LARGE SCALE GENOMIC DNA]</scope>
    <source>
        <strain evidence="17 19">Hh34</strain>
    </source>
</reference>
<dbReference type="NCBIfam" id="TIGR00131">
    <property type="entry name" value="gal_kin"/>
    <property type="match status" value="1"/>
</dbReference>
<dbReference type="PROSITE" id="PS00627">
    <property type="entry name" value="GHMP_KINASES_ATP"/>
    <property type="match status" value="1"/>
</dbReference>
<keyword evidence="3 11" id="KW-0808">Transferase</keyword>
<evidence type="ECO:0000256" key="1">
    <source>
        <dbReference type="ARBA" id="ARBA00006566"/>
    </source>
</evidence>
<keyword evidence="7 11" id="KW-0067">ATP-binding</keyword>
<dbReference type="InterPro" id="IPR006204">
    <property type="entry name" value="GHMP_kinase_N_dom"/>
</dbReference>
<proteinExistence type="inferred from homology"/>
<comment type="subcellular location">
    <subcellularLocation>
        <location evidence="11">Cytoplasm</location>
    </subcellularLocation>
</comment>
<feature type="binding site" evidence="11">
    <location>
        <position position="228"/>
    </location>
    <ligand>
        <name>substrate</name>
    </ligand>
</feature>
<comment type="pathway">
    <text evidence="11">Carbohydrate metabolism; galactose metabolism.</text>
</comment>
<feature type="active site" description="Proton acceptor" evidence="11">
    <location>
        <position position="176"/>
    </location>
</feature>
<dbReference type="PIRSF" id="PIRSF000530">
    <property type="entry name" value="Galactokinase"/>
    <property type="match status" value="1"/>
</dbReference>
<sequence>MNDLDRAAQADFANRFNRTATGLWSAPGRVNLIGEHTDYNDGFVLPLAIDRRTVVALATRTDRVIRVASSFAAETVAVSLDELVPENLNGWSAYPLGVAWALGQFGADLAVLPGFDIYVDSDVPVGAGLSSSAALECAVAVALNEVWGLNLDRPTLARVGQLAENRVVGAPTGIMDQSASLLGQVDAAVFLDCRSLAAEVIPLGLNPAGLELLIIDTRVSHSHATGGYAARRASCEAGARIMGVPALRDLSVDDLPRAQALLDDETFRRVRHIVTENQRVLDTVQTLRVSGCAAIGDLLDASHRSMRDDFEISAPELDLAVVTARAAGAIGARMTGGGFGGAAIALTPTEFVPAVQAAVLAAFAAHGFTTPDLFVVHAADGAARDGSPLN</sequence>
<dbReference type="InterPro" id="IPR036554">
    <property type="entry name" value="GHMP_kinase_C_sf"/>
</dbReference>
<feature type="binding site" evidence="11">
    <location>
        <begin position="126"/>
        <end position="132"/>
    </location>
    <ligand>
        <name>ATP</name>
        <dbReference type="ChEBI" id="CHEBI:30616"/>
    </ligand>
</feature>
<feature type="domain" description="Galactokinase N-terminal" evidence="15">
    <location>
        <begin position="11"/>
        <end position="58"/>
    </location>
</feature>
<dbReference type="GO" id="GO:0005524">
    <property type="term" value="F:ATP binding"/>
    <property type="evidence" value="ECO:0007669"/>
    <property type="project" value="UniProtKB-UniRule"/>
</dbReference>
<feature type="site" description="Transition state stabilizer" evidence="11">
    <location>
        <position position="29"/>
    </location>
</feature>
<dbReference type="Pfam" id="PF08544">
    <property type="entry name" value="GHMP_kinases_C"/>
    <property type="match status" value="1"/>
</dbReference>
<dbReference type="Gene3D" id="3.30.230.10">
    <property type="match status" value="1"/>
</dbReference>
<feature type="domain" description="GHMP kinase C-terminal" evidence="14">
    <location>
        <begin position="294"/>
        <end position="360"/>
    </location>
</feature>
<evidence type="ECO:0000313" key="16">
    <source>
        <dbReference type="EMBL" id="SFH53365.1"/>
    </source>
</evidence>
<evidence type="ECO:0000256" key="11">
    <source>
        <dbReference type="HAMAP-Rule" id="MF_00246"/>
    </source>
</evidence>
<dbReference type="FunFam" id="3.30.70.890:FF:000001">
    <property type="entry name" value="Galactokinase"/>
    <property type="match status" value="1"/>
</dbReference>
<dbReference type="InterPro" id="IPR022963">
    <property type="entry name" value="Galactokinase_bac"/>
</dbReference>
<dbReference type="InterPro" id="IPR020568">
    <property type="entry name" value="Ribosomal_Su5_D2-typ_SF"/>
</dbReference>
<dbReference type="InterPro" id="IPR006206">
    <property type="entry name" value="Mevalonate/galactokinase"/>
</dbReference>
<evidence type="ECO:0000259" key="14">
    <source>
        <dbReference type="Pfam" id="PF08544"/>
    </source>
</evidence>
<dbReference type="PRINTS" id="PR00959">
    <property type="entry name" value="MEVGALKINASE"/>
</dbReference>
<keyword evidence="9 11" id="KW-0299">Galactose metabolism</keyword>
<dbReference type="UniPathway" id="UPA00214"/>
<keyword evidence="18" id="KW-1185">Reference proteome</keyword>
<dbReference type="InterPro" id="IPR000705">
    <property type="entry name" value="Galactokinase"/>
</dbReference>
<dbReference type="PRINTS" id="PR00473">
    <property type="entry name" value="GALCTOKINASE"/>
</dbReference>
<comment type="caution">
    <text evidence="17">The sequence shown here is derived from an EMBL/GenBank/DDBJ whole genome shotgun (WGS) entry which is preliminary data.</text>
</comment>
<evidence type="ECO:0000256" key="2">
    <source>
        <dbReference type="ARBA" id="ARBA00022490"/>
    </source>
</evidence>
<protein>
    <recommendedName>
        <fullName evidence="11 12">Galactokinase</fullName>
        <ecNumber evidence="11 12">2.7.1.6</ecNumber>
    </recommendedName>
    <alternativeName>
        <fullName evidence="11">Galactose kinase</fullName>
    </alternativeName>
</protein>
<dbReference type="Proteomes" id="UP000297963">
    <property type="component" value="Unassembled WGS sequence"/>
</dbReference>
<dbReference type="HAMAP" id="MF_00246">
    <property type="entry name" value="Galactokinase"/>
    <property type="match status" value="1"/>
</dbReference>
<keyword evidence="8 11" id="KW-0460">Magnesium</keyword>
<evidence type="ECO:0000256" key="5">
    <source>
        <dbReference type="ARBA" id="ARBA00022741"/>
    </source>
</evidence>
<feature type="binding site" evidence="11">
    <location>
        <position position="69"/>
    </location>
    <ligand>
        <name>ATP</name>
        <dbReference type="ChEBI" id="CHEBI:30616"/>
    </ligand>
</feature>
<dbReference type="InterPro" id="IPR014721">
    <property type="entry name" value="Ribsml_uS5_D2-typ_fold_subgr"/>
</dbReference>
<dbReference type="InterPro" id="IPR019539">
    <property type="entry name" value="GalKase_N"/>
</dbReference>
<dbReference type="Pfam" id="PF00288">
    <property type="entry name" value="GHMP_kinases_N"/>
    <property type="match status" value="1"/>
</dbReference>
<dbReference type="EMBL" id="FOPW01000007">
    <property type="protein sequence ID" value="SFH53365.1"/>
    <property type="molecule type" value="Genomic_DNA"/>
</dbReference>
<evidence type="ECO:0000313" key="18">
    <source>
        <dbReference type="Proteomes" id="UP000199681"/>
    </source>
</evidence>
<evidence type="ECO:0000256" key="6">
    <source>
        <dbReference type="ARBA" id="ARBA00022777"/>
    </source>
</evidence>
<evidence type="ECO:0000256" key="3">
    <source>
        <dbReference type="ARBA" id="ARBA00022679"/>
    </source>
</evidence>
<name>A0A1I3ATD9_9MICO</name>
<evidence type="ECO:0000256" key="12">
    <source>
        <dbReference type="NCBIfam" id="TIGR00131"/>
    </source>
</evidence>
<dbReference type="InterPro" id="IPR006203">
    <property type="entry name" value="GHMP_knse_ATP-bd_CS"/>
</dbReference>
<keyword evidence="10 11" id="KW-0119">Carbohydrate metabolism</keyword>
<dbReference type="FunFam" id="3.30.230.10:FF:000017">
    <property type="entry name" value="Galactokinase"/>
    <property type="match status" value="1"/>
</dbReference>
<comment type="similarity">
    <text evidence="1 11">Belongs to the GHMP kinase family. GalK subfamily.</text>
</comment>
<feature type="binding site" evidence="11">
    <location>
        <position position="132"/>
    </location>
    <ligand>
        <name>Mg(2+)</name>
        <dbReference type="ChEBI" id="CHEBI:18420"/>
    </ligand>
</feature>
<gene>
    <name evidence="11 17" type="primary">galK</name>
    <name evidence="17" type="ORF">E3O11_02575</name>
    <name evidence="16" type="ORF">SAMN05216274_107119</name>
</gene>
<dbReference type="GO" id="GO:0006012">
    <property type="term" value="P:galactose metabolic process"/>
    <property type="evidence" value="ECO:0007669"/>
    <property type="project" value="UniProtKB-UniRule"/>
</dbReference>
<evidence type="ECO:0000256" key="9">
    <source>
        <dbReference type="ARBA" id="ARBA00023144"/>
    </source>
</evidence>
<dbReference type="GO" id="GO:0005829">
    <property type="term" value="C:cytosol"/>
    <property type="evidence" value="ECO:0007669"/>
    <property type="project" value="TreeGrafter"/>
</dbReference>
<evidence type="ECO:0000256" key="10">
    <source>
        <dbReference type="ARBA" id="ARBA00023277"/>
    </source>
</evidence>
<evidence type="ECO:0000259" key="13">
    <source>
        <dbReference type="Pfam" id="PF00288"/>
    </source>
</evidence>
<dbReference type="AlphaFoldDB" id="A0A1I3ATD9"/>
<dbReference type="PANTHER" id="PTHR10457">
    <property type="entry name" value="MEVALONATE KINASE/GALACTOKINASE"/>
    <property type="match status" value="1"/>
</dbReference>
<keyword evidence="4 11" id="KW-0479">Metal-binding</keyword>
<evidence type="ECO:0000313" key="19">
    <source>
        <dbReference type="Proteomes" id="UP000297963"/>
    </source>
</evidence>
<dbReference type="SUPFAM" id="SSF55060">
    <property type="entry name" value="GHMP Kinase, C-terminal domain"/>
    <property type="match status" value="1"/>
</dbReference>
<dbReference type="PANTHER" id="PTHR10457:SF7">
    <property type="entry name" value="GALACTOKINASE-RELATED"/>
    <property type="match status" value="1"/>
</dbReference>
<dbReference type="GO" id="GO:0004335">
    <property type="term" value="F:galactokinase activity"/>
    <property type="evidence" value="ECO:0007669"/>
    <property type="project" value="UniProtKB-UniRule"/>
</dbReference>
<keyword evidence="6 11" id="KW-0418">Kinase</keyword>
<evidence type="ECO:0000313" key="17">
    <source>
        <dbReference type="EMBL" id="TFB87984.1"/>
    </source>
</evidence>
<dbReference type="SUPFAM" id="SSF54211">
    <property type="entry name" value="Ribosomal protein S5 domain 2-like"/>
    <property type="match status" value="1"/>
</dbReference>
<dbReference type="InterPro" id="IPR013750">
    <property type="entry name" value="GHMP_kinase_C_dom"/>
</dbReference>
<dbReference type="Proteomes" id="UP000199681">
    <property type="component" value="Unassembled WGS sequence"/>
</dbReference>
<organism evidence="17 19">
    <name type="scientific">Cryobacterium levicorallinum</name>
    <dbReference type="NCBI Taxonomy" id="995038"/>
    <lineage>
        <taxon>Bacteria</taxon>
        <taxon>Bacillati</taxon>
        <taxon>Actinomycetota</taxon>
        <taxon>Actinomycetes</taxon>
        <taxon>Micrococcales</taxon>
        <taxon>Microbacteriaceae</taxon>
        <taxon>Cryobacterium</taxon>
    </lineage>
</organism>
<dbReference type="RefSeq" id="WP_092449658.1">
    <property type="nucleotide sequence ID" value="NZ_BKAC01000006.1"/>
</dbReference>
<dbReference type="STRING" id="995038.SAMN05216274_107119"/>
<evidence type="ECO:0000256" key="7">
    <source>
        <dbReference type="ARBA" id="ARBA00022840"/>
    </source>
</evidence>
<comment type="function">
    <text evidence="11">Catalyzes the transfer of the gamma-phosphate of ATP to D-galactose to form alpha-D-galactose-1-phosphate (Gal-1-P).</text>
</comment>
<evidence type="ECO:0000256" key="4">
    <source>
        <dbReference type="ARBA" id="ARBA00022723"/>
    </source>
</evidence>
<accession>A0A1I3ATD9</accession>
<dbReference type="EMBL" id="SOFE01000004">
    <property type="protein sequence ID" value="TFB87984.1"/>
    <property type="molecule type" value="Genomic_DNA"/>
</dbReference>